<accession>A0A1G6VGG5</accession>
<evidence type="ECO:0000256" key="2">
    <source>
        <dbReference type="ARBA" id="ARBA00022801"/>
    </source>
</evidence>
<dbReference type="InterPro" id="IPR051325">
    <property type="entry name" value="Nudix_hydrolase_domain"/>
</dbReference>
<comment type="cofactor">
    <cofactor evidence="1">
        <name>Mg(2+)</name>
        <dbReference type="ChEBI" id="CHEBI:18420"/>
    </cofactor>
</comment>
<dbReference type="RefSeq" id="WP_068305386.1">
    <property type="nucleotide sequence ID" value="NZ_FNAK01000002.1"/>
</dbReference>
<dbReference type="InterPro" id="IPR000086">
    <property type="entry name" value="NUDIX_hydrolase_dom"/>
</dbReference>
<protein>
    <submittedName>
        <fullName evidence="5">ADP-ribose pyrophosphatase YjhB, NUDIX family</fullName>
    </submittedName>
</protein>
<evidence type="ECO:0000313" key="5">
    <source>
        <dbReference type="EMBL" id="SDD52453.1"/>
    </source>
</evidence>
<evidence type="ECO:0000256" key="3">
    <source>
        <dbReference type="RuleBase" id="RU003476"/>
    </source>
</evidence>
<dbReference type="GO" id="GO:0006167">
    <property type="term" value="P:AMP biosynthetic process"/>
    <property type="evidence" value="ECO:0007669"/>
    <property type="project" value="TreeGrafter"/>
</dbReference>
<dbReference type="Pfam" id="PF00293">
    <property type="entry name" value="NUDIX"/>
    <property type="match status" value="1"/>
</dbReference>
<proteinExistence type="inferred from homology"/>
<dbReference type="InterPro" id="IPR020476">
    <property type="entry name" value="Nudix_hydrolase"/>
</dbReference>
<comment type="similarity">
    <text evidence="3">Belongs to the Nudix hydrolase family.</text>
</comment>
<dbReference type="AlphaFoldDB" id="A0A1G6VGG5"/>
<dbReference type="GO" id="GO:0004081">
    <property type="term" value="F:bis(5'-nucleosyl)-tetraphosphatase (asymmetrical) activity"/>
    <property type="evidence" value="ECO:0007669"/>
    <property type="project" value="TreeGrafter"/>
</dbReference>
<evidence type="ECO:0000259" key="4">
    <source>
        <dbReference type="PROSITE" id="PS51462"/>
    </source>
</evidence>
<dbReference type="PANTHER" id="PTHR21340:SF0">
    <property type="entry name" value="BIS(5'-NUCLEOSYL)-TETRAPHOSPHATASE [ASYMMETRICAL]"/>
    <property type="match status" value="1"/>
</dbReference>
<dbReference type="PRINTS" id="PR00502">
    <property type="entry name" value="NUDIXFAMILY"/>
</dbReference>
<feature type="domain" description="Nudix hydrolase" evidence="4">
    <location>
        <begin position="16"/>
        <end position="151"/>
    </location>
</feature>
<dbReference type="SUPFAM" id="SSF55811">
    <property type="entry name" value="Nudix"/>
    <property type="match status" value="1"/>
</dbReference>
<keyword evidence="6" id="KW-1185">Reference proteome</keyword>
<dbReference type="OrthoDB" id="9761969at2"/>
<sequence length="151" mass="16830">MYWEQVQSTRKELEEDLPVSAKVVLMSANGKALVMRKSSGLFDLPGGKVETGEDLFKALKREVKEEAGLKAKTFEFVSSWVKHHPTLGDRLVLVFTAQLPDKAKDIEITLSDEHRWAKFKGPKGIAKIADIPPGYANALHICFLRAGKIKP</sequence>
<dbReference type="InterPro" id="IPR015797">
    <property type="entry name" value="NUDIX_hydrolase-like_dom_sf"/>
</dbReference>
<dbReference type="EMBL" id="FNAK01000002">
    <property type="protein sequence ID" value="SDD52453.1"/>
    <property type="molecule type" value="Genomic_DNA"/>
</dbReference>
<evidence type="ECO:0000256" key="1">
    <source>
        <dbReference type="ARBA" id="ARBA00001946"/>
    </source>
</evidence>
<evidence type="ECO:0000313" key="6">
    <source>
        <dbReference type="Proteomes" id="UP000183685"/>
    </source>
</evidence>
<dbReference type="Gene3D" id="3.90.79.10">
    <property type="entry name" value="Nucleoside Triphosphate Pyrophosphohydrolase"/>
    <property type="match status" value="1"/>
</dbReference>
<keyword evidence="2 3" id="KW-0378">Hydrolase</keyword>
<dbReference type="PROSITE" id="PS51462">
    <property type="entry name" value="NUDIX"/>
    <property type="match status" value="1"/>
</dbReference>
<dbReference type="PANTHER" id="PTHR21340">
    <property type="entry name" value="DIADENOSINE 5,5-P1,P4-TETRAPHOSPHATE PYROPHOSPHOHYDROLASE MUTT"/>
    <property type="match status" value="1"/>
</dbReference>
<dbReference type="Proteomes" id="UP000183685">
    <property type="component" value="Unassembled WGS sequence"/>
</dbReference>
<name>A0A1G6VGG5_9PROT</name>
<dbReference type="GO" id="GO:0006754">
    <property type="term" value="P:ATP biosynthetic process"/>
    <property type="evidence" value="ECO:0007669"/>
    <property type="project" value="TreeGrafter"/>
</dbReference>
<dbReference type="PROSITE" id="PS00893">
    <property type="entry name" value="NUDIX_BOX"/>
    <property type="match status" value="1"/>
</dbReference>
<dbReference type="STRING" id="637679.GCA_001550055_02422"/>
<reference evidence="5 6" key="1">
    <citation type="submission" date="2016-10" db="EMBL/GenBank/DDBJ databases">
        <authorList>
            <person name="de Groot N.N."/>
        </authorList>
    </citation>
    <scope>NUCLEOTIDE SEQUENCE [LARGE SCALE GENOMIC DNA]</scope>
    <source>
        <strain evidence="5 6">CGMCC 1.9109</strain>
    </source>
</reference>
<organism evidence="5 6">
    <name type="scientific">Kordiimonas lacus</name>
    <dbReference type="NCBI Taxonomy" id="637679"/>
    <lineage>
        <taxon>Bacteria</taxon>
        <taxon>Pseudomonadati</taxon>
        <taxon>Pseudomonadota</taxon>
        <taxon>Alphaproteobacteria</taxon>
        <taxon>Kordiimonadales</taxon>
        <taxon>Kordiimonadaceae</taxon>
        <taxon>Kordiimonas</taxon>
    </lineage>
</organism>
<gene>
    <name evidence="5" type="ORF">SAMN04488071_0710</name>
</gene>
<dbReference type="InterPro" id="IPR020084">
    <property type="entry name" value="NUDIX_hydrolase_CS"/>
</dbReference>